<evidence type="ECO:0000313" key="1">
    <source>
        <dbReference type="EMBL" id="CAJ2638795.1"/>
    </source>
</evidence>
<dbReference type="Proteomes" id="UP001177021">
    <property type="component" value="Unassembled WGS sequence"/>
</dbReference>
<accession>A0ACB0J3V1</accession>
<proteinExistence type="predicted"/>
<organism evidence="1 2">
    <name type="scientific">Trifolium pratense</name>
    <name type="common">Red clover</name>
    <dbReference type="NCBI Taxonomy" id="57577"/>
    <lineage>
        <taxon>Eukaryota</taxon>
        <taxon>Viridiplantae</taxon>
        <taxon>Streptophyta</taxon>
        <taxon>Embryophyta</taxon>
        <taxon>Tracheophyta</taxon>
        <taxon>Spermatophyta</taxon>
        <taxon>Magnoliopsida</taxon>
        <taxon>eudicotyledons</taxon>
        <taxon>Gunneridae</taxon>
        <taxon>Pentapetalae</taxon>
        <taxon>rosids</taxon>
        <taxon>fabids</taxon>
        <taxon>Fabales</taxon>
        <taxon>Fabaceae</taxon>
        <taxon>Papilionoideae</taxon>
        <taxon>50 kb inversion clade</taxon>
        <taxon>NPAAA clade</taxon>
        <taxon>Hologalegina</taxon>
        <taxon>IRL clade</taxon>
        <taxon>Trifolieae</taxon>
        <taxon>Trifolium</taxon>
    </lineage>
</organism>
<comment type="caution">
    <text evidence="1">The sequence shown here is derived from an EMBL/GenBank/DDBJ whole genome shotgun (WGS) entry which is preliminary data.</text>
</comment>
<dbReference type="EMBL" id="CASHSV030000024">
    <property type="protein sequence ID" value="CAJ2638795.1"/>
    <property type="molecule type" value="Genomic_DNA"/>
</dbReference>
<name>A0ACB0J3V1_TRIPR</name>
<keyword evidence="2" id="KW-1185">Reference proteome</keyword>
<sequence length="989" mass="112556">MATIVVEALLSASVEVLLKKIVSGEFLDFFRSTKLDLSLLEKLKITLLSLQAVLHDAEEKQISNPAVKEWLVLLQDAVFEADDLFDEINTVALRCKVKAKYKGKTATAKVRNILSCRFKRFNGVINSKMQKLFKRLEFLRKQKLGLKEGISSSVWHQTPTSSVVDESSIYGRDSDRKKLKGFLLSEDAGCKIGVVSVVGMGGLGKTTLAKLLYNDHEVKEKFTLKAWAHISKDFDVVRVTKTLLESITSRTIDNDSQLLESVNLKGNDSTNDLNTLQVQLQRCLSNKLFLLVLDDIWYGSYVDWNNLMAIFNVGETGSKIIITTRDERVALAMQTFLPIHSLTPLESEDCWSILAKHAFGASNYQQRSNLEEIGKDISKKCNGLPLAATTLGGLLRIKLSQDYWNDVLKSSIWELTDGEVQPALLMSYRYLPAPLKRCFAYCSLFPKSSILKKNMLVQLWIAEGLVLQPNGEKSWEKVADEYFDELVSRSLIQQRCVDGKTKFQMHDLIIDLATMVSSSYCIRLDEEKLHERTRHLSYNREEFDPYNKFDKLHRLKGLRTFLSLPLQDSRNWYYYSVSDKVICDLLPAMKQLRVLSLSCYKSFTELPTSIGNLIYLRYLNLSHTWIKRLPSEICELYNMQTLLLTECRNLIELPEDMGKLVNLRHLDIRGTWRLMELPVQIAKLENLQTLSDFIVGKQHDGLKVGELGKFSHLHGKLSISQLQNVTHPSAAFQANLEMKKQIDDLILEWESELVCATPSDPQIENVVLEQLRPSTNLKKLTIKNYSGNTFPNWLSDSLFGNMVYLKISNCRNCSWCPPLGQLGNLKELTISLMPSIKTVGNEFYGSGSSCSFQSFPSLEILQFKEMSEWEEWKLIVGTSTKFPSLLHLSLDTCPKLKGNIPHSLPSLTELKLQDCPHLVEFGNSNDNSNNMIIMPSSDVVFRRLMLSPLNSLLKLTISCFPYLTSFPRDGLPKNLQSLTIFRCNYRSRN</sequence>
<reference evidence="1" key="1">
    <citation type="submission" date="2023-10" db="EMBL/GenBank/DDBJ databases">
        <authorList>
            <person name="Rodriguez Cubillos JULIANA M."/>
            <person name="De Vega J."/>
        </authorList>
    </citation>
    <scope>NUCLEOTIDE SEQUENCE</scope>
</reference>
<protein>
    <submittedName>
        <fullName evidence="1">Uncharacterized protein</fullName>
    </submittedName>
</protein>
<evidence type="ECO:0000313" key="2">
    <source>
        <dbReference type="Proteomes" id="UP001177021"/>
    </source>
</evidence>
<gene>
    <name evidence="1" type="ORF">MILVUS5_LOCUS8938</name>
</gene>